<feature type="domain" description="Nucleotidyl transferase" evidence="9">
    <location>
        <begin position="3"/>
        <end position="238"/>
    </location>
</feature>
<comment type="cofactor">
    <cofactor evidence="1">
        <name>Mg(2+)</name>
        <dbReference type="ChEBI" id="CHEBI:18420"/>
    </cofactor>
</comment>
<dbReference type="Pfam" id="PF00483">
    <property type="entry name" value="NTP_transferase"/>
    <property type="match status" value="1"/>
</dbReference>
<gene>
    <name evidence="10" type="ORF">WOB96_10970</name>
</gene>
<keyword evidence="4" id="KW-0808">Transferase</keyword>
<comment type="catalytic activity">
    <reaction evidence="8">
        <text>dTTP + alpha-D-glucose 1-phosphate + H(+) = dTDP-alpha-D-glucose + diphosphate</text>
        <dbReference type="Rhea" id="RHEA:15225"/>
        <dbReference type="ChEBI" id="CHEBI:15378"/>
        <dbReference type="ChEBI" id="CHEBI:33019"/>
        <dbReference type="ChEBI" id="CHEBI:37568"/>
        <dbReference type="ChEBI" id="CHEBI:57477"/>
        <dbReference type="ChEBI" id="CHEBI:58601"/>
        <dbReference type="EC" id="2.7.7.24"/>
    </reaction>
</comment>
<evidence type="ECO:0000256" key="3">
    <source>
        <dbReference type="ARBA" id="ARBA00012461"/>
    </source>
</evidence>
<evidence type="ECO:0000256" key="1">
    <source>
        <dbReference type="ARBA" id="ARBA00001946"/>
    </source>
</evidence>
<keyword evidence="11" id="KW-1185">Reference proteome</keyword>
<keyword evidence="6" id="KW-0479">Metal-binding</keyword>
<evidence type="ECO:0000256" key="7">
    <source>
        <dbReference type="ARBA" id="ARBA00022842"/>
    </source>
</evidence>
<keyword evidence="7" id="KW-0460">Magnesium</keyword>
<proteinExistence type="inferred from homology"/>
<keyword evidence="5" id="KW-0548">Nucleotidyltransferase</keyword>
<organism evidence="10 11">
    <name type="scientific">Thermithiobacillus plumbiphilus</name>
    <dbReference type="NCBI Taxonomy" id="1729899"/>
    <lineage>
        <taxon>Bacteria</taxon>
        <taxon>Pseudomonadati</taxon>
        <taxon>Pseudomonadota</taxon>
        <taxon>Acidithiobacillia</taxon>
        <taxon>Acidithiobacillales</taxon>
        <taxon>Thermithiobacillaceae</taxon>
        <taxon>Thermithiobacillus</taxon>
    </lineage>
</organism>
<evidence type="ECO:0000313" key="11">
    <source>
        <dbReference type="Proteomes" id="UP001446205"/>
    </source>
</evidence>
<dbReference type="PANTHER" id="PTHR43532">
    <property type="entry name" value="GLUCOSE-1-PHOSPHATE THYMIDYLYLTRANSFERASE"/>
    <property type="match status" value="1"/>
</dbReference>
<sequence length="247" mass="26895">MLGIIPAAGAGTRIQPLAFSKEMLPVGSRLDEHGVERSKAVSEYLIERMLLAGADRICLVISPQKTDIIQYYARHPASAKFCYMVQEQPSGLCDALFRAAAMGHADEDVLIGLPDTVWFPENGLAQLPAGELSFLLFPVEDPTQFDAVMTDEAGRVREIQVKSEQPGTHWVWGAFRMPLSTFQALHALWREPDRGDTYIGTLVNAYLQRGGSALGVRAGERYHDVGTPEGYRAAVASLAKPSPIAAA</sequence>
<evidence type="ECO:0000256" key="6">
    <source>
        <dbReference type="ARBA" id="ARBA00022723"/>
    </source>
</evidence>
<comment type="caution">
    <text evidence="10">The sequence shown here is derived from an EMBL/GenBank/DDBJ whole genome shotgun (WGS) entry which is preliminary data.</text>
</comment>
<evidence type="ECO:0000256" key="8">
    <source>
        <dbReference type="ARBA" id="ARBA00049336"/>
    </source>
</evidence>
<dbReference type="PANTHER" id="PTHR43532:SF1">
    <property type="entry name" value="GLUCOSE-1-PHOSPHATE THYMIDYLYLTRANSFERASE 1"/>
    <property type="match status" value="1"/>
</dbReference>
<dbReference type="RefSeq" id="WP_341371337.1">
    <property type="nucleotide sequence ID" value="NZ_JBBPCO010000010.1"/>
</dbReference>
<dbReference type="EMBL" id="JBBPCO010000010">
    <property type="protein sequence ID" value="MEK8090282.1"/>
    <property type="molecule type" value="Genomic_DNA"/>
</dbReference>
<evidence type="ECO:0000256" key="4">
    <source>
        <dbReference type="ARBA" id="ARBA00022679"/>
    </source>
</evidence>
<comment type="similarity">
    <text evidence="2">Belongs to the glucose-1-phosphate thymidylyltransferase family.</text>
</comment>
<dbReference type="InterPro" id="IPR029044">
    <property type="entry name" value="Nucleotide-diphossugar_trans"/>
</dbReference>
<accession>A0ABU9DBQ5</accession>
<dbReference type="Proteomes" id="UP001446205">
    <property type="component" value="Unassembled WGS sequence"/>
</dbReference>
<protein>
    <recommendedName>
        <fullName evidence="3">glucose-1-phosphate thymidylyltransferase</fullName>
        <ecNumber evidence="3">2.7.7.24</ecNumber>
    </recommendedName>
</protein>
<dbReference type="InterPro" id="IPR005907">
    <property type="entry name" value="G1P_thy_trans_s"/>
</dbReference>
<evidence type="ECO:0000259" key="9">
    <source>
        <dbReference type="Pfam" id="PF00483"/>
    </source>
</evidence>
<reference evidence="10 11" key="1">
    <citation type="submission" date="2024-04" db="EMBL/GenBank/DDBJ databases">
        <authorList>
            <person name="Abashina T."/>
            <person name="Shaikin A."/>
        </authorList>
    </citation>
    <scope>NUCLEOTIDE SEQUENCE [LARGE SCALE GENOMIC DNA]</scope>
    <source>
        <strain evidence="10 11">AAFK</strain>
    </source>
</reference>
<evidence type="ECO:0000313" key="10">
    <source>
        <dbReference type="EMBL" id="MEK8090282.1"/>
    </source>
</evidence>
<dbReference type="EC" id="2.7.7.24" evidence="3"/>
<evidence type="ECO:0000256" key="2">
    <source>
        <dbReference type="ARBA" id="ARBA00010480"/>
    </source>
</evidence>
<dbReference type="Gene3D" id="3.90.550.10">
    <property type="entry name" value="Spore Coat Polysaccharide Biosynthesis Protein SpsA, Chain A"/>
    <property type="match status" value="1"/>
</dbReference>
<dbReference type="SUPFAM" id="SSF53448">
    <property type="entry name" value="Nucleotide-diphospho-sugar transferases"/>
    <property type="match status" value="1"/>
</dbReference>
<dbReference type="InterPro" id="IPR005835">
    <property type="entry name" value="NTP_transferase_dom"/>
</dbReference>
<evidence type="ECO:0000256" key="5">
    <source>
        <dbReference type="ARBA" id="ARBA00022695"/>
    </source>
</evidence>
<name>A0ABU9DBQ5_9PROT</name>